<evidence type="ECO:0000313" key="5">
    <source>
        <dbReference type="Proteomes" id="UP000094801"/>
    </source>
</evidence>
<keyword evidence="1" id="KW-0501">Molybdenum cofactor biosynthesis</keyword>
<dbReference type="InterPro" id="IPR015421">
    <property type="entry name" value="PyrdxlP-dep_Trfase_major"/>
</dbReference>
<feature type="region of interest" description="Disordered" evidence="2">
    <location>
        <begin position="1"/>
        <end position="36"/>
    </location>
</feature>
<protein>
    <recommendedName>
        <fullName evidence="3">MOSC domain-containing protein</fullName>
    </recommendedName>
</protein>
<dbReference type="EMBL" id="KV453851">
    <property type="protein sequence ID" value="ODV85863.1"/>
    <property type="molecule type" value="Genomic_DNA"/>
</dbReference>
<dbReference type="InterPro" id="IPR005303">
    <property type="entry name" value="MOCOS_middle"/>
</dbReference>
<dbReference type="PANTHER" id="PTHR14237">
    <property type="entry name" value="MOLYBDOPTERIN COFACTOR SULFURASE MOSC"/>
    <property type="match status" value="1"/>
</dbReference>
<evidence type="ECO:0000313" key="4">
    <source>
        <dbReference type="EMBL" id="ODV85863.1"/>
    </source>
</evidence>
<dbReference type="OrthoDB" id="3986171at2759"/>
<dbReference type="Gene3D" id="3.90.1150.10">
    <property type="entry name" value="Aspartate Aminotransferase, domain 1"/>
    <property type="match status" value="1"/>
</dbReference>
<accession>A0A1E4T284</accession>
<dbReference type="InterPro" id="IPR000192">
    <property type="entry name" value="Aminotrans_V_dom"/>
</dbReference>
<feature type="domain" description="MOSC" evidence="3">
    <location>
        <begin position="582"/>
        <end position="736"/>
    </location>
</feature>
<sequence length="736" mass="82779">MSSTSALSTCSSPSPSPSPSPSKPPHSPLDDYYPTPIEDIRDKEYPHLKDEVYLDHAGMTIYSKSLLENTNKVLLSSIYGNPHSQSFSSQNSTRLIISTRLQVLDLFKADPLEYDVAFTLNSTHSIKILSTLFQDHFKSFNYAYNLNSHTSLIGVRNICENYQTFETPSDIIQATTNSDPLLIAWPGQSNFNGERFPINEWNSIFKSKFENSYTLLDAASLSTTSPPNLSDSKTSPDFTVISFYKMFGLPDLGGLIFKKSTASKIFKNKKYFGGGTVDSLSLDSDFFAFKEQLTSIIEDGTVPIHSIIQLSQAIETNSEIYGSFDNISSYTSNLTRYTIERLSNLKYKNGTSMVELYTSGIGGGPIISFSLKNINDEFIGYHSFEKYTSLQNISLRTGTLCNIGGIKRYLNRQDFEIKRDYKKGHKCGDFMDIMEGKPTGVIRISFGAMTLYSEIEFLIEKIKDFLIDDLQITSTSNQDIKIEKLVVYPIKSCQGFDVPLNESWKVTNDGLEFDRLFVIVNLLDGKPLNLKNYKKMCYLKPIISKDKRKITIVDTFNDNNSITIDVNFANLDLHVISSHKYMAVFDSFSINFFKKLLGIPCTIATSAIIGENLQAKSSFLLINSDSFNSIGDELDKSQIRRFRSNIIISGAKPFIEDDWNGVKIGATHNPIILNKIDNCDRCHMITITEDGKVDPNLFMKLSKFRKFNGKVYFGINLNVEQLGQGYLSVGDKITVV</sequence>
<dbReference type="InterPro" id="IPR005302">
    <property type="entry name" value="MoCF_Sase_C"/>
</dbReference>
<dbReference type="GO" id="GO:0003824">
    <property type="term" value="F:catalytic activity"/>
    <property type="evidence" value="ECO:0007669"/>
    <property type="project" value="InterPro"/>
</dbReference>
<dbReference type="GO" id="GO:0030151">
    <property type="term" value="F:molybdenum ion binding"/>
    <property type="evidence" value="ECO:0007669"/>
    <property type="project" value="InterPro"/>
</dbReference>
<dbReference type="GO" id="GO:0030170">
    <property type="term" value="F:pyridoxal phosphate binding"/>
    <property type="evidence" value="ECO:0007669"/>
    <property type="project" value="InterPro"/>
</dbReference>
<evidence type="ECO:0000259" key="3">
    <source>
        <dbReference type="PROSITE" id="PS51340"/>
    </source>
</evidence>
<proteinExistence type="predicted"/>
<dbReference type="STRING" id="983967.A0A1E4T284"/>
<reference evidence="5" key="1">
    <citation type="submission" date="2016-04" db="EMBL/GenBank/DDBJ databases">
        <title>Comparative genomics of biotechnologically important yeasts.</title>
        <authorList>
            <consortium name="DOE Joint Genome Institute"/>
            <person name="Riley R."/>
            <person name="Haridas S."/>
            <person name="Wolfe K.H."/>
            <person name="Lopes M.R."/>
            <person name="Hittinger C.T."/>
            <person name="Goker M."/>
            <person name="Salamov A."/>
            <person name="Wisecaver J."/>
            <person name="Long T.M."/>
            <person name="Aerts A.L."/>
            <person name="Barry K."/>
            <person name="Choi C."/>
            <person name="Clum A."/>
            <person name="Coughlan A.Y."/>
            <person name="Deshpande S."/>
            <person name="Douglass A.P."/>
            <person name="Hanson S.J."/>
            <person name="Klenk H.-P."/>
            <person name="Labutti K."/>
            <person name="Lapidus A."/>
            <person name="Lindquist E."/>
            <person name="Lipzen A."/>
            <person name="Meier-Kolthoff J.P."/>
            <person name="Ohm R.A."/>
            <person name="Otillar R.P."/>
            <person name="Pangilinan J."/>
            <person name="Peng Y."/>
            <person name="Rokas A."/>
            <person name="Rosa C.A."/>
            <person name="Scheuner C."/>
            <person name="Sibirny A.A."/>
            <person name="Slot J.C."/>
            <person name="Stielow J.B."/>
            <person name="Sun H."/>
            <person name="Kurtzman C.P."/>
            <person name="Blackwell M."/>
            <person name="Grigoriev I.V."/>
            <person name="Jeffries T.W."/>
        </authorList>
    </citation>
    <scope>NUCLEOTIDE SEQUENCE [LARGE SCALE GENOMIC DNA]</scope>
    <source>
        <strain evidence="5">NRRL YB-2248</strain>
    </source>
</reference>
<feature type="compositionally biased region" description="Pro residues" evidence="2">
    <location>
        <begin position="14"/>
        <end position="27"/>
    </location>
</feature>
<dbReference type="PROSITE" id="PS51340">
    <property type="entry name" value="MOSC"/>
    <property type="match status" value="1"/>
</dbReference>
<gene>
    <name evidence="4" type="ORF">CANARDRAFT_175628</name>
</gene>
<evidence type="ECO:0000256" key="1">
    <source>
        <dbReference type="ARBA" id="ARBA00023150"/>
    </source>
</evidence>
<dbReference type="InterPro" id="IPR015424">
    <property type="entry name" value="PyrdxlP-dep_Trfase"/>
</dbReference>
<dbReference type="Pfam" id="PF00266">
    <property type="entry name" value="Aminotran_5"/>
    <property type="match status" value="1"/>
</dbReference>
<dbReference type="SUPFAM" id="SSF141673">
    <property type="entry name" value="MOSC N-terminal domain-like"/>
    <property type="match status" value="1"/>
</dbReference>
<dbReference type="InterPro" id="IPR011037">
    <property type="entry name" value="Pyrv_Knase-like_insert_dom_sf"/>
</dbReference>
<feature type="compositionally biased region" description="Low complexity" evidence="2">
    <location>
        <begin position="1"/>
        <end position="13"/>
    </location>
</feature>
<dbReference type="Pfam" id="PF03473">
    <property type="entry name" value="MOSC"/>
    <property type="match status" value="1"/>
</dbReference>
<dbReference type="AlphaFoldDB" id="A0A1E4T284"/>
<dbReference type="SUPFAM" id="SSF50800">
    <property type="entry name" value="PK beta-barrel domain-like"/>
    <property type="match status" value="1"/>
</dbReference>
<name>A0A1E4T284_9ASCO</name>
<organism evidence="4 5">
    <name type="scientific">[Candida] arabinofermentans NRRL YB-2248</name>
    <dbReference type="NCBI Taxonomy" id="983967"/>
    <lineage>
        <taxon>Eukaryota</taxon>
        <taxon>Fungi</taxon>
        <taxon>Dikarya</taxon>
        <taxon>Ascomycota</taxon>
        <taxon>Saccharomycotina</taxon>
        <taxon>Pichiomycetes</taxon>
        <taxon>Pichiales</taxon>
        <taxon>Pichiaceae</taxon>
        <taxon>Ogataea</taxon>
        <taxon>Ogataea/Candida clade</taxon>
    </lineage>
</organism>
<dbReference type="PANTHER" id="PTHR14237:SF80">
    <property type="entry name" value="MOLYBDENUM COFACTOR SULFURASE"/>
    <property type="match status" value="1"/>
</dbReference>
<evidence type="ECO:0000256" key="2">
    <source>
        <dbReference type="SAM" id="MobiDB-lite"/>
    </source>
</evidence>
<dbReference type="InterPro" id="IPR015422">
    <property type="entry name" value="PyrdxlP-dep_Trfase_small"/>
</dbReference>
<dbReference type="Pfam" id="PF03476">
    <property type="entry name" value="MOSC_N"/>
    <property type="match status" value="1"/>
</dbReference>
<dbReference type="Gene3D" id="3.40.640.10">
    <property type="entry name" value="Type I PLP-dependent aspartate aminotransferase-like (Major domain)"/>
    <property type="match status" value="1"/>
</dbReference>
<dbReference type="SUPFAM" id="SSF53383">
    <property type="entry name" value="PLP-dependent transferases"/>
    <property type="match status" value="1"/>
</dbReference>
<dbReference type="Proteomes" id="UP000094801">
    <property type="component" value="Unassembled WGS sequence"/>
</dbReference>
<dbReference type="GO" id="GO:0006777">
    <property type="term" value="P:Mo-molybdopterin cofactor biosynthetic process"/>
    <property type="evidence" value="ECO:0007669"/>
    <property type="project" value="UniProtKB-KW"/>
</dbReference>
<keyword evidence="5" id="KW-1185">Reference proteome</keyword>